<dbReference type="GO" id="GO:0046872">
    <property type="term" value="F:metal ion binding"/>
    <property type="evidence" value="ECO:0007669"/>
    <property type="project" value="InterPro"/>
</dbReference>
<feature type="domain" description="Peptidase M16 C-terminal" evidence="2">
    <location>
        <begin position="181"/>
        <end position="353"/>
    </location>
</feature>
<dbReference type="OrthoDB" id="9811314at2"/>
<evidence type="ECO:0000313" key="4">
    <source>
        <dbReference type="Proteomes" id="UP000295371"/>
    </source>
</evidence>
<gene>
    <name evidence="3" type="ORF">CLV29_1309</name>
</gene>
<evidence type="ECO:0000259" key="1">
    <source>
        <dbReference type="Pfam" id="PF00675"/>
    </source>
</evidence>
<dbReference type="PANTHER" id="PTHR11851:SF224">
    <property type="entry name" value="PROCESSING PROTEASE"/>
    <property type="match status" value="1"/>
</dbReference>
<dbReference type="EMBL" id="SOAW01000001">
    <property type="protein sequence ID" value="TDT33682.1"/>
    <property type="molecule type" value="Genomic_DNA"/>
</dbReference>
<evidence type="ECO:0000313" key="3">
    <source>
        <dbReference type="EMBL" id="TDT33682.1"/>
    </source>
</evidence>
<proteinExistence type="predicted"/>
<dbReference type="PANTHER" id="PTHR11851">
    <property type="entry name" value="METALLOPROTEASE"/>
    <property type="match status" value="1"/>
</dbReference>
<dbReference type="Proteomes" id="UP000295371">
    <property type="component" value="Unassembled WGS sequence"/>
</dbReference>
<dbReference type="InterPro" id="IPR011765">
    <property type="entry name" value="Pept_M16_N"/>
</dbReference>
<evidence type="ECO:0000259" key="2">
    <source>
        <dbReference type="Pfam" id="PF05193"/>
    </source>
</evidence>
<dbReference type="Pfam" id="PF05193">
    <property type="entry name" value="Peptidase_M16_C"/>
    <property type="match status" value="1"/>
</dbReference>
<feature type="domain" description="Peptidase M16 N-terminal" evidence="1">
    <location>
        <begin position="31"/>
        <end position="174"/>
    </location>
</feature>
<dbReference type="InterPro" id="IPR050361">
    <property type="entry name" value="MPP/UQCRC_Complex"/>
</dbReference>
<sequence length="440" mass="46487">MITQAPLVAAPQLPHFATPSSSQLDNGLKIIVLHLPGQHVVSVSAVVDAPLGEDDPEGVGSICARTLDEGTLLHPGGRFAEVLENSGAVFGAFQELHGIVAGIDVPSTRLPEALELFAEALTTPELSTADVERHVALRLAEIEQQAANPGFTAAKEFRRAVYSADSRVSRPLAGDADSVASISAGAVQGYHHSRYTPDATTIVIGGDFSGVDPVRLVEAALGHWEGRSHAPTQPLTAPGDREYRLISRTEAVQANLQLGGFGIDRTDPRWPALRVALYAMGGSFGSRLNLLLREDLGYTYGVRLSPSPLRSGGSFALTGSFRTEVTADAIDQALATMFDGRPITEQEVANAVNYYIGSAPLTWATAEALVDQTSRQVLNGQPEDYLATSLRALSEVTAAQASKAYAEIVTPDKLSLIVVGEPSLAESLPQPDSLPPLGTD</sequence>
<dbReference type="InterPro" id="IPR011249">
    <property type="entry name" value="Metalloenz_LuxS/M16"/>
</dbReference>
<dbReference type="SUPFAM" id="SSF63411">
    <property type="entry name" value="LuxS/MPP-like metallohydrolase"/>
    <property type="match status" value="2"/>
</dbReference>
<comment type="caution">
    <text evidence="3">The sequence shown here is derived from an EMBL/GenBank/DDBJ whole genome shotgun (WGS) entry which is preliminary data.</text>
</comment>
<keyword evidence="4" id="KW-1185">Reference proteome</keyword>
<dbReference type="Pfam" id="PF00675">
    <property type="entry name" value="Peptidase_M16"/>
    <property type="match status" value="1"/>
</dbReference>
<dbReference type="Gene3D" id="3.30.830.10">
    <property type="entry name" value="Metalloenzyme, LuxS/M16 peptidase-like"/>
    <property type="match status" value="2"/>
</dbReference>
<protein>
    <submittedName>
        <fullName evidence="3">Putative Zn-dependent peptidase</fullName>
    </submittedName>
</protein>
<dbReference type="AlphaFoldDB" id="A0A4R7J873"/>
<organism evidence="3 4">
    <name type="scientific">Naumannella halotolerans</name>
    <dbReference type="NCBI Taxonomy" id="993414"/>
    <lineage>
        <taxon>Bacteria</taxon>
        <taxon>Bacillati</taxon>
        <taxon>Actinomycetota</taxon>
        <taxon>Actinomycetes</taxon>
        <taxon>Propionibacteriales</taxon>
        <taxon>Propionibacteriaceae</taxon>
        <taxon>Naumannella</taxon>
    </lineage>
</organism>
<dbReference type="InterPro" id="IPR007863">
    <property type="entry name" value="Peptidase_M16_C"/>
</dbReference>
<dbReference type="RefSeq" id="WP_133754152.1">
    <property type="nucleotide sequence ID" value="NZ_SOAW01000001.1"/>
</dbReference>
<reference evidence="3 4" key="1">
    <citation type="submission" date="2019-03" db="EMBL/GenBank/DDBJ databases">
        <title>Genomic Encyclopedia of Archaeal and Bacterial Type Strains, Phase II (KMG-II): from individual species to whole genera.</title>
        <authorList>
            <person name="Goeker M."/>
        </authorList>
    </citation>
    <scope>NUCLEOTIDE SEQUENCE [LARGE SCALE GENOMIC DNA]</scope>
    <source>
        <strain evidence="3 4">DSM 24323</strain>
    </source>
</reference>
<name>A0A4R7J873_9ACTN</name>
<accession>A0A4R7J873</accession>